<dbReference type="InterPro" id="IPR027463">
    <property type="entry name" value="AcrB_DN_DC_subdom"/>
</dbReference>
<feature type="transmembrane region" description="Helical" evidence="1">
    <location>
        <begin position="441"/>
        <end position="461"/>
    </location>
</feature>
<dbReference type="Gene3D" id="3.30.70.1320">
    <property type="entry name" value="Multidrug efflux transporter AcrB pore domain like"/>
    <property type="match status" value="1"/>
</dbReference>
<feature type="transmembrane region" description="Helical" evidence="1">
    <location>
        <begin position="1068"/>
        <end position="1088"/>
    </location>
</feature>
<dbReference type="SUPFAM" id="SSF82714">
    <property type="entry name" value="Multidrug efflux transporter AcrB TolC docking domain, DN and DC subdomains"/>
    <property type="match status" value="2"/>
</dbReference>
<dbReference type="Gene3D" id="3.30.2090.10">
    <property type="entry name" value="Multidrug efflux transporter AcrB TolC docking domain, DN and DC subdomains"/>
    <property type="match status" value="2"/>
</dbReference>
<dbReference type="GO" id="GO:0005886">
    <property type="term" value="C:plasma membrane"/>
    <property type="evidence" value="ECO:0007669"/>
    <property type="project" value="TreeGrafter"/>
</dbReference>
<feature type="transmembrane region" description="Helical" evidence="1">
    <location>
        <begin position="347"/>
        <end position="364"/>
    </location>
</feature>
<feature type="transmembrane region" description="Helical" evidence="1">
    <location>
        <begin position="1004"/>
        <end position="1026"/>
    </location>
</feature>
<feature type="transmembrane region" description="Helical" evidence="1">
    <location>
        <begin position="951"/>
        <end position="971"/>
    </location>
</feature>
<proteinExistence type="predicted"/>
<dbReference type="AlphaFoldDB" id="A0A2W1NTE0"/>
<keyword evidence="1" id="KW-0812">Transmembrane</keyword>
<feature type="transmembrane region" description="Helical" evidence="1">
    <location>
        <begin position="399"/>
        <end position="421"/>
    </location>
</feature>
<dbReference type="PANTHER" id="PTHR32063:SF0">
    <property type="entry name" value="SWARMING MOTILITY PROTEIN SWRC"/>
    <property type="match status" value="1"/>
</dbReference>
<dbReference type="GO" id="GO:0042910">
    <property type="term" value="F:xenobiotic transmembrane transporter activity"/>
    <property type="evidence" value="ECO:0007669"/>
    <property type="project" value="TreeGrafter"/>
</dbReference>
<dbReference type="InterPro" id="IPR001036">
    <property type="entry name" value="Acrflvin-R"/>
</dbReference>
<dbReference type="Pfam" id="PF00873">
    <property type="entry name" value="ACR_tran"/>
    <property type="match status" value="1"/>
</dbReference>
<dbReference type="OrthoDB" id="9798415at2"/>
<dbReference type="Gene3D" id="3.30.70.1440">
    <property type="entry name" value="Multidrug efflux transporter AcrB pore domain"/>
    <property type="match status" value="1"/>
</dbReference>
<dbReference type="SUPFAM" id="SSF82866">
    <property type="entry name" value="Multidrug efflux transporter AcrB transmembrane domain"/>
    <property type="match status" value="2"/>
</dbReference>
<keyword evidence="3" id="KW-1185">Reference proteome</keyword>
<organism evidence="2 3">
    <name type="scientific">Putridiphycobacter roseus</name>
    <dbReference type="NCBI Taxonomy" id="2219161"/>
    <lineage>
        <taxon>Bacteria</taxon>
        <taxon>Pseudomonadati</taxon>
        <taxon>Bacteroidota</taxon>
        <taxon>Flavobacteriia</taxon>
        <taxon>Flavobacteriales</taxon>
        <taxon>Crocinitomicaceae</taxon>
        <taxon>Putridiphycobacter</taxon>
    </lineage>
</organism>
<dbReference type="PANTHER" id="PTHR32063">
    <property type="match status" value="1"/>
</dbReference>
<reference evidence="2 3" key="1">
    <citation type="submission" date="2018-06" db="EMBL/GenBank/DDBJ databases">
        <title>The draft genome sequence of Crocinitomix sp. SM1701.</title>
        <authorList>
            <person name="Zhang X."/>
        </authorList>
    </citation>
    <scope>NUCLEOTIDE SEQUENCE [LARGE SCALE GENOMIC DNA]</scope>
    <source>
        <strain evidence="2 3">SM1701</strain>
    </source>
</reference>
<sequence length="1159" mass="129098">MEEKKDKKQFGLTTWAVNNRKTVYLLSFIIFVAGIGAYTSMPKENFPELQIPEIYVGIAYPGNSPEIIADKIADPIEKELNSIDDVDEITSTSINGYVTISTKFNFNVTAKDALQDVKDAVDKARAKKEFPSDLPVEPNIFELDMSQMAIMNINLSGDYSTEQLKDYGEVIEEKIEDLTEISEVDIRGVQEKEMKIELDRYKAEAVDVSFTTVENAINGENITMSGGEMQDGNTKRTIQIEGEFKSAQEIENIIIKQDDYKPIYLKDVAKVSFADSDTSSYAREYGRTVVMLDVKKRGGENLLDASDKIMEILANLKIEKVIPSDIKISVTNDQSDKTREMVSNLENSIYFGILLVVGVLLFFLGIRNALFVGVAIPLSMLLSFMILNGMGITLNTMVLFAMVLALGMLVDNGIVVVENIYRLMDDGMDSFKAAKYGVGEVAWPIIASTATTLAAFIPLAFWPGIMGEFMKYLPITLIIVLGSSLFVALVINPVFTAVWMKLESDNEGKSHKRTVIVGGILILLGILFFTVSLFLANVLIFAGLFVMFNHFFLSPAATWFQNKFLPILESAYERMLTAAIKKRRALWVFIGTFFLLIFSGILLSIFPPKVLFFPESEPNYANVFIEMPIGTDIKETNRITTEVEKIIMNEILPDEIKDTVGMPHFQHIVQSVIAQVGDGASDPSRGISMGNTPHKARVSVNFAEFKNRGEYNTSDLLKKITEGLRHKFPADVKITVAKNENGPPSGSAISIEVTGEKKYNEIIAEAMKIQTFLERKNVSGVEKLSMDVETGKPELKIKIDRDKARLFNTSTGQIAMAIRTSLFGKDISTFKEGDETYDINLRFDEEGRDNIDALLDQKLIFRNNKGQMLRIPIRSLVANPTPTNTYSQVIHKDLVPIVTITSNVDPGFNDTEVVNELKGLLADFETEGLISDGVSYKFTGQQEEQAEQMAFLSKALLIAVFLILIVIVGQFNSFSTPVIILFAVVFSLIGVLLGEVIFQLEFVIMMTMIGIISLAGVVVNNAIVLIDYTNLLRVEKREELGLGEFESLSKADVTKAIIEAGKTRLRPVLLTAITTVLGLVPLATGFNIDFAGFLHNYDPDIYFGGDNNNFFGPMSTTIIFGLTFATFLTLVVIPAMYLLFFQFKIWLYKIFKTPMRTNL</sequence>
<keyword evidence="1" id="KW-1133">Transmembrane helix</keyword>
<keyword evidence="1" id="KW-0472">Membrane</keyword>
<protein>
    <submittedName>
        <fullName evidence="2">AcrB/AcrD/AcrF family protein</fullName>
    </submittedName>
</protein>
<comment type="caution">
    <text evidence="2">The sequence shown here is derived from an EMBL/GenBank/DDBJ whole genome shotgun (WGS) entry which is preliminary data.</text>
</comment>
<evidence type="ECO:0000313" key="3">
    <source>
        <dbReference type="Proteomes" id="UP000249248"/>
    </source>
</evidence>
<gene>
    <name evidence="2" type="ORF">DNU06_04995</name>
</gene>
<evidence type="ECO:0000313" key="2">
    <source>
        <dbReference type="EMBL" id="PZE17978.1"/>
    </source>
</evidence>
<feature type="transmembrane region" description="Helical" evidence="1">
    <location>
        <begin position="370"/>
        <end position="387"/>
    </location>
</feature>
<dbReference type="SUPFAM" id="SSF82693">
    <property type="entry name" value="Multidrug efflux transporter AcrB pore domain, PN1, PN2, PC1 and PC2 subdomains"/>
    <property type="match status" value="2"/>
</dbReference>
<feature type="transmembrane region" description="Helical" evidence="1">
    <location>
        <begin position="515"/>
        <end position="548"/>
    </location>
</feature>
<feature type="transmembrane region" description="Helical" evidence="1">
    <location>
        <begin position="978"/>
        <end position="998"/>
    </location>
</feature>
<feature type="transmembrane region" description="Helical" evidence="1">
    <location>
        <begin position="585"/>
        <end position="606"/>
    </location>
</feature>
<feature type="transmembrane region" description="Helical" evidence="1">
    <location>
        <begin position="22"/>
        <end position="41"/>
    </location>
</feature>
<dbReference type="PRINTS" id="PR00702">
    <property type="entry name" value="ACRIFLAVINRP"/>
</dbReference>
<dbReference type="Proteomes" id="UP000249248">
    <property type="component" value="Unassembled WGS sequence"/>
</dbReference>
<accession>A0A2W1NTE0</accession>
<dbReference type="RefSeq" id="WP_111062129.1">
    <property type="nucleotide sequence ID" value="NZ_JBHUCU010000002.1"/>
</dbReference>
<dbReference type="Gene3D" id="3.30.70.1430">
    <property type="entry name" value="Multidrug efflux transporter AcrB pore domain"/>
    <property type="match status" value="2"/>
</dbReference>
<dbReference type="EMBL" id="QKSB01000002">
    <property type="protein sequence ID" value="PZE17978.1"/>
    <property type="molecule type" value="Genomic_DNA"/>
</dbReference>
<feature type="transmembrane region" description="Helical" evidence="1">
    <location>
        <begin position="1118"/>
        <end position="1140"/>
    </location>
</feature>
<dbReference type="Gene3D" id="1.20.1640.10">
    <property type="entry name" value="Multidrug efflux transporter AcrB transmembrane domain"/>
    <property type="match status" value="2"/>
</dbReference>
<evidence type="ECO:0000256" key="1">
    <source>
        <dbReference type="SAM" id="Phobius"/>
    </source>
</evidence>
<feature type="transmembrane region" description="Helical" evidence="1">
    <location>
        <begin position="473"/>
        <end position="495"/>
    </location>
</feature>
<name>A0A2W1NTE0_9FLAO</name>